<dbReference type="GO" id="GO:0008324">
    <property type="term" value="F:monoatomic cation transmembrane transporter activity"/>
    <property type="evidence" value="ECO:0007669"/>
    <property type="project" value="InterPro"/>
</dbReference>
<evidence type="ECO:0000256" key="7">
    <source>
        <dbReference type="ARBA" id="ARBA00023214"/>
    </source>
</evidence>
<dbReference type="EMBL" id="LRPU01000088">
    <property type="protein sequence ID" value="KXA11269.1"/>
    <property type="molecule type" value="Genomic_DNA"/>
</dbReference>
<sequence>MDVINMDKDKEISGLNNLEFKIIVQGILVGIIVGIVIMIYKTIIGFGMEGFNKVYSYTRENPKLIIPLFLVLIFLGFIVGIIVKKNPMIGGSGIPQVEGELSGKISVNWLRVFRDKFIGGIICMASGLSLGKEGPSVQIGASIGEGFAKIFKRSDFEKRLLITGGASSGLAVIFNAPLSGAIFALEEVHRSFSLPVMLAALSASLTGVFVDNLILGNDFCIKIPPTNSLPIQYYWTLLILGAILGVTGWIFNKGLLKTQDFYVKTLKKIPIQFKTIIPFVMVGILALTIPQAIDGGDSLIESVIGNNIAIKLLIVILVIKFIFTFFSYSSGVPGGIFFPLLAIGALVGAIFGLFLNKYLGISDSLIVNFIVLAMAAQFASIVKAPITGLMLITEMTGTFKHLLPVAITVTVAYLVSDMLNNKPIYESLLERLLERMNIKFNTGIKKKEIFDFEVKIGSELEGKLIKDVKWPEDSLIITIFRGAEEIIPNGEIKIQAGDVLEIIFSKEKQAQYYDEISEKTYCKI</sequence>
<dbReference type="Gene3D" id="1.10.3080.10">
    <property type="entry name" value="Clc chloride channel"/>
    <property type="match status" value="1"/>
</dbReference>
<dbReference type="GO" id="GO:0005247">
    <property type="term" value="F:voltage-gated chloride channel activity"/>
    <property type="evidence" value="ECO:0007669"/>
    <property type="project" value="TreeGrafter"/>
</dbReference>
<dbReference type="InterPro" id="IPR014743">
    <property type="entry name" value="Cl-channel_core"/>
</dbReference>
<evidence type="ECO:0000256" key="1">
    <source>
        <dbReference type="ARBA" id="ARBA00004141"/>
    </source>
</evidence>
<dbReference type="SUPFAM" id="SSF81340">
    <property type="entry name" value="Clc chloride channel"/>
    <property type="match status" value="1"/>
</dbReference>
<protein>
    <submittedName>
        <fullName evidence="10">Chloride transporter, ClC family</fullName>
    </submittedName>
</protein>
<evidence type="ECO:0000259" key="9">
    <source>
        <dbReference type="PROSITE" id="PS51202"/>
    </source>
</evidence>
<dbReference type="CDD" id="cd01031">
    <property type="entry name" value="EriC"/>
    <property type="match status" value="1"/>
</dbReference>
<dbReference type="GO" id="GO:0005886">
    <property type="term" value="C:plasma membrane"/>
    <property type="evidence" value="ECO:0007669"/>
    <property type="project" value="TreeGrafter"/>
</dbReference>
<feature type="transmembrane region" description="Helical" evidence="8">
    <location>
        <begin position="20"/>
        <end position="44"/>
    </location>
</feature>
<evidence type="ECO:0000256" key="2">
    <source>
        <dbReference type="ARBA" id="ARBA00022448"/>
    </source>
</evidence>
<feature type="transmembrane region" description="Helical" evidence="8">
    <location>
        <begin position="367"/>
        <end position="392"/>
    </location>
</feature>
<proteinExistence type="predicted"/>
<dbReference type="PANTHER" id="PTHR45711">
    <property type="entry name" value="CHLORIDE CHANNEL PROTEIN"/>
    <property type="match status" value="1"/>
</dbReference>
<feature type="transmembrane region" description="Helical" evidence="8">
    <location>
        <begin position="336"/>
        <end position="355"/>
    </location>
</feature>
<dbReference type="Pfam" id="PF02080">
    <property type="entry name" value="TrkA_C"/>
    <property type="match status" value="1"/>
</dbReference>
<dbReference type="PRINTS" id="PR00762">
    <property type="entry name" value="CLCHANNEL"/>
</dbReference>
<evidence type="ECO:0000256" key="4">
    <source>
        <dbReference type="ARBA" id="ARBA00022989"/>
    </source>
</evidence>
<dbReference type="PANTHER" id="PTHR45711:SF6">
    <property type="entry name" value="CHLORIDE CHANNEL PROTEIN"/>
    <property type="match status" value="1"/>
</dbReference>
<keyword evidence="2" id="KW-0813">Transport</keyword>
<keyword evidence="7" id="KW-0868">Chloride</keyword>
<feature type="domain" description="RCK C-terminal" evidence="9">
    <location>
        <begin position="437"/>
        <end position="519"/>
    </location>
</feature>
<reference evidence="10 11" key="1">
    <citation type="submission" date="2016-01" db="EMBL/GenBank/DDBJ databases">
        <authorList>
            <person name="Oliw E.H."/>
        </authorList>
    </citation>
    <scope>NUCLEOTIDE SEQUENCE [LARGE SCALE GENOMIC DNA]</scope>
    <source>
        <strain evidence="10 11">MJR7757A</strain>
    </source>
</reference>
<feature type="transmembrane region" description="Helical" evidence="8">
    <location>
        <begin position="271"/>
        <end position="289"/>
    </location>
</feature>
<evidence type="ECO:0000313" key="11">
    <source>
        <dbReference type="Proteomes" id="UP000070646"/>
    </source>
</evidence>
<gene>
    <name evidence="10" type="ORF">HMPREF3222_01893</name>
</gene>
<feature type="transmembrane region" description="Helical" evidence="8">
    <location>
        <begin position="231"/>
        <end position="251"/>
    </location>
</feature>
<evidence type="ECO:0000256" key="3">
    <source>
        <dbReference type="ARBA" id="ARBA00022692"/>
    </source>
</evidence>
<comment type="caution">
    <text evidence="10">The sequence shown here is derived from an EMBL/GenBank/DDBJ whole genome shotgun (WGS) entry which is preliminary data.</text>
</comment>
<dbReference type="Pfam" id="PF00654">
    <property type="entry name" value="Voltage_CLC"/>
    <property type="match status" value="1"/>
</dbReference>
<keyword evidence="5" id="KW-0406">Ion transport</keyword>
<dbReference type="PATRIC" id="fig|1502.174.peg.1907"/>
<dbReference type="AlphaFoldDB" id="A0A133N4P2"/>
<feature type="transmembrane region" description="Helical" evidence="8">
    <location>
        <begin position="191"/>
        <end position="210"/>
    </location>
</feature>
<keyword evidence="6 8" id="KW-0472">Membrane</keyword>
<evidence type="ECO:0000256" key="5">
    <source>
        <dbReference type="ARBA" id="ARBA00023065"/>
    </source>
</evidence>
<dbReference type="InterPro" id="IPR036721">
    <property type="entry name" value="RCK_C_sf"/>
</dbReference>
<dbReference type="PROSITE" id="PS51202">
    <property type="entry name" value="RCK_C"/>
    <property type="match status" value="1"/>
</dbReference>
<accession>A0A133N4P2</accession>
<dbReference type="InterPro" id="IPR006037">
    <property type="entry name" value="RCK_C"/>
</dbReference>
<feature type="transmembrane region" description="Helical" evidence="8">
    <location>
        <begin position="160"/>
        <end position="185"/>
    </location>
</feature>
<keyword evidence="4 8" id="KW-1133">Transmembrane helix</keyword>
<dbReference type="GO" id="GO:0006813">
    <property type="term" value="P:potassium ion transport"/>
    <property type="evidence" value="ECO:0007669"/>
    <property type="project" value="InterPro"/>
</dbReference>
<evidence type="ECO:0000256" key="8">
    <source>
        <dbReference type="SAM" id="Phobius"/>
    </source>
</evidence>
<feature type="transmembrane region" description="Helical" evidence="8">
    <location>
        <begin position="64"/>
        <end position="83"/>
    </location>
</feature>
<evidence type="ECO:0000256" key="6">
    <source>
        <dbReference type="ARBA" id="ARBA00023136"/>
    </source>
</evidence>
<feature type="transmembrane region" description="Helical" evidence="8">
    <location>
        <begin position="310"/>
        <end position="330"/>
    </location>
</feature>
<organism evidence="10 11">
    <name type="scientific">Clostridium perfringens</name>
    <dbReference type="NCBI Taxonomy" id="1502"/>
    <lineage>
        <taxon>Bacteria</taxon>
        <taxon>Bacillati</taxon>
        <taxon>Bacillota</taxon>
        <taxon>Clostridia</taxon>
        <taxon>Eubacteriales</taxon>
        <taxon>Clostridiaceae</taxon>
        <taxon>Clostridium</taxon>
    </lineage>
</organism>
<evidence type="ECO:0000313" key="10">
    <source>
        <dbReference type="EMBL" id="KXA11269.1"/>
    </source>
</evidence>
<comment type="subcellular location">
    <subcellularLocation>
        <location evidence="1">Membrane</location>
        <topology evidence="1">Multi-pass membrane protein</topology>
    </subcellularLocation>
</comment>
<dbReference type="Proteomes" id="UP000070646">
    <property type="component" value="Unassembled WGS sequence"/>
</dbReference>
<dbReference type="SUPFAM" id="SSF116726">
    <property type="entry name" value="TrkA C-terminal domain-like"/>
    <property type="match status" value="1"/>
</dbReference>
<keyword evidence="3 8" id="KW-0812">Transmembrane</keyword>
<name>A0A133N4P2_CLOPF</name>
<dbReference type="InterPro" id="IPR001807">
    <property type="entry name" value="ClC"/>
</dbReference>
<dbReference type="Gene3D" id="3.30.70.1450">
    <property type="entry name" value="Regulator of K+ conductance, C-terminal domain"/>
    <property type="match status" value="1"/>
</dbReference>